<keyword evidence="9" id="KW-1185">Reference proteome</keyword>
<dbReference type="Proteomes" id="UP000245207">
    <property type="component" value="Unassembled WGS sequence"/>
</dbReference>
<keyword evidence="5" id="KW-0063">Aspartyl esterase</keyword>
<dbReference type="GO" id="GO:0042545">
    <property type="term" value="P:cell wall modification"/>
    <property type="evidence" value="ECO:0007669"/>
    <property type="project" value="InterPro"/>
</dbReference>
<dbReference type="PANTHER" id="PTHR31321">
    <property type="entry name" value="ACYL-COA THIOESTER HYDROLASE YBHC-RELATED"/>
    <property type="match status" value="1"/>
</dbReference>
<dbReference type="GO" id="GO:0030599">
    <property type="term" value="F:pectinesterase activity"/>
    <property type="evidence" value="ECO:0007669"/>
    <property type="project" value="UniProtKB-EC"/>
</dbReference>
<dbReference type="PANTHER" id="PTHR31321:SF31">
    <property type="entry name" value="PECTINESTERASE QRT1"/>
    <property type="match status" value="1"/>
</dbReference>
<dbReference type="UniPathway" id="UPA00545">
    <property type="reaction ID" value="UER00823"/>
</dbReference>
<comment type="similarity">
    <text evidence="2">Belongs to the pectinesterase family.</text>
</comment>
<gene>
    <name evidence="8" type="ORF">CTI12_AA506540</name>
</gene>
<evidence type="ECO:0000256" key="1">
    <source>
        <dbReference type="ARBA" id="ARBA00005184"/>
    </source>
</evidence>
<evidence type="ECO:0000256" key="2">
    <source>
        <dbReference type="ARBA" id="ARBA00008891"/>
    </source>
</evidence>
<dbReference type="EMBL" id="PKPP01010061">
    <property type="protein sequence ID" value="PWA46893.1"/>
    <property type="molecule type" value="Genomic_DNA"/>
</dbReference>
<comment type="pathway">
    <text evidence="1">Glycan metabolism; pectin degradation; 2-dehydro-3-deoxy-D-gluconate from pectin: step 1/5.</text>
</comment>
<evidence type="ECO:0000313" key="8">
    <source>
        <dbReference type="EMBL" id="PWA46893.1"/>
    </source>
</evidence>
<protein>
    <recommendedName>
        <fullName evidence="3">pectinesterase</fullName>
        <ecNumber evidence="3">3.1.1.11</ecNumber>
    </recommendedName>
</protein>
<evidence type="ECO:0000259" key="7">
    <source>
        <dbReference type="Pfam" id="PF01095"/>
    </source>
</evidence>
<evidence type="ECO:0000256" key="4">
    <source>
        <dbReference type="ARBA" id="ARBA00022801"/>
    </source>
</evidence>
<keyword evidence="4" id="KW-0378">Hydrolase</keyword>
<sequence length="137" mass="15709">MKVGPITYINVIFKDLSISSLATLDHSTRNSEQEDIGFSFVNCSVTGNEGAIYLGRAWENYLRMVYSYCDIDNIIDPSGWSDWNQPSRQRDAMFGEYECRGKGADTRNRVWWSKSLGFVEATPFLDTHFIDGEDWIT</sequence>
<dbReference type="STRING" id="35608.A0A2U1LD13"/>
<comment type="caution">
    <text evidence="8">The sequence shown here is derived from an EMBL/GenBank/DDBJ whole genome shotgun (WGS) entry which is preliminary data.</text>
</comment>
<dbReference type="InterPro" id="IPR012334">
    <property type="entry name" value="Pectin_lyas_fold"/>
</dbReference>
<dbReference type="GO" id="GO:0045490">
    <property type="term" value="P:pectin catabolic process"/>
    <property type="evidence" value="ECO:0007669"/>
    <property type="project" value="UniProtKB-UniPathway"/>
</dbReference>
<dbReference type="InterPro" id="IPR011050">
    <property type="entry name" value="Pectin_lyase_fold/virulence"/>
</dbReference>
<comment type="catalytic activity">
    <reaction evidence="6">
        <text>[(1-&gt;4)-alpha-D-galacturonosyl methyl ester](n) + n H2O = [(1-&gt;4)-alpha-D-galacturonosyl](n) + n methanol + n H(+)</text>
        <dbReference type="Rhea" id="RHEA:22380"/>
        <dbReference type="Rhea" id="RHEA-COMP:14570"/>
        <dbReference type="Rhea" id="RHEA-COMP:14573"/>
        <dbReference type="ChEBI" id="CHEBI:15377"/>
        <dbReference type="ChEBI" id="CHEBI:15378"/>
        <dbReference type="ChEBI" id="CHEBI:17790"/>
        <dbReference type="ChEBI" id="CHEBI:140522"/>
        <dbReference type="ChEBI" id="CHEBI:140523"/>
        <dbReference type="EC" id="3.1.1.11"/>
    </reaction>
</comment>
<evidence type="ECO:0000256" key="5">
    <source>
        <dbReference type="ARBA" id="ARBA00023085"/>
    </source>
</evidence>
<dbReference type="OrthoDB" id="2019149at2759"/>
<dbReference type="AlphaFoldDB" id="A0A2U1LD13"/>
<dbReference type="Pfam" id="PF01095">
    <property type="entry name" value="Pectinesterase"/>
    <property type="match status" value="1"/>
</dbReference>
<evidence type="ECO:0000256" key="3">
    <source>
        <dbReference type="ARBA" id="ARBA00013229"/>
    </source>
</evidence>
<feature type="domain" description="Pectinesterase catalytic" evidence="7">
    <location>
        <begin position="27"/>
        <end position="132"/>
    </location>
</feature>
<accession>A0A2U1LD13</accession>
<dbReference type="InterPro" id="IPR000070">
    <property type="entry name" value="Pectinesterase_cat"/>
</dbReference>
<reference evidence="8 9" key="1">
    <citation type="journal article" date="2018" name="Mol. Plant">
        <title>The genome of Artemisia annua provides insight into the evolution of Asteraceae family and artemisinin biosynthesis.</title>
        <authorList>
            <person name="Shen Q."/>
            <person name="Zhang L."/>
            <person name="Liao Z."/>
            <person name="Wang S."/>
            <person name="Yan T."/>
            <person name="Shi P."/>
            <person name="Liu M."/>
            <person name="Fu X."/>
            <person name="Pan Q."/>
            <person name="Wang Y."/>
            <person name="Lv Z."/>
            <person name="Lu X."/>
            <person name="Zhang F."/>
            <person name="Jiang W."/>
            <person name="Ma Y."/>
            <person name="Chen M."/>
            <person name="Hao X."/>
            <person name="Li L."/>
            <person name="Tang Y."/>
            <person name="Lv G."/>
            <person name="Zhou Y."/>
            <person name="Sun X."/>
            <person name="Brodelius P.E."/>
            <person name="Rose J.K.C."/>
            <person name="Tang K."/>
        </authorList>
    </citation>
    <scope>NUCLEOTIDE SEQUENCE [LARGE SCALE GENOMIC DNA]</scope>
    <source>
        <strain evidence="9">cv. Huhao1</strain>
        <tissue evidence="8">Leaf</tissue>
    </source>
</reference>
<dbReference type="Gene3D" id="2.160.20.10">
    <property type="entry name" value="Single-stranded right-handed beta-helix, Pectin lyase-like"/>
    <property type="match status" value="1"/>
</dbReference>
<evidence type="ECO:0000256" key="6">
    <source>
        <dbReference type="ARBA" id="ARBA00047928"/>
    </source>
</evidence>
<dbReference type="SUPFAM" id="SSF51126">
    <property type="entry name" value="Pectin lyase-like"/>
    <property type="match status" value="1"/>
</dbReference>
<name>A0A2U1LD13_ARTAN</name>
<evidence type="ECO:0000313" key="9">
    <source>
        <dbReference type="Proteomes" id="UP000245207"/>
    </source>
</evidence>
<dbReference type="EC" id="3.1.1.11" evidence="3"/>
<proteinExistence type="inferred from homology"/>
<organism evidence="8 9">
    <name type="scientific">Artemisia annua</name>
    <name type="common">Sweet wormwood</name>
    <dbReference type="NCBI Taxonomy" id="35608"/>
    <lineage>
        <taxon>Eukaryota</taxon>
        <taxon>Viridiplantae</taxon>
        <taxon>Streptophyta</taxon>
        <taxon>Embryophyta</taxon>
        <taxon>Tracheophyta</taxon>
        <taxon>Spermatophyta</taxon>
        <taxon>Magnoliopsida</taxon>
        <taxon>eudicotyledons</taxon>
        <taxon>Gunneridae</taxon>
        <taxon>Pentapetalae</taxon>
        <taxon>asterids</taxon>
        <taxon>campanulids</taxon>
        <taxon>Asterales</taxon>
        <taxon>Asteraceae</taxon>
        <taxon>Asteroideae</taxon>
        <taxon>Anthemideae</taxon>
        <taxon>Artemisiinae</taxon>
        <taxon>Artemisia</taxon>
    </lineage>
</organism>